<keyword evidence="3" id="KW-0963">Cytoplasm</keyword>
<dbReference type="EMBL" id="JAWZYT010000731">
    <property type="protein sequence ID" value="KAK4319724.1"/>
    <property type="molecule type" value="Genomic_DNA"/>
</dbReference>
<dbReference type="GO" id="GO:0043130">
    <property type="term" value="F:ubiquitin binding"/>
    <property type="evidence" value="ECO:0007669"/>
    <property type="project" value="InterPro"/>
</dbReference>
<evidence type="ECO:0000256" key="3">
    <source>
        <dbReference type="ARBA" id="ARBA00022490"/>
    </source>
</evidence>
<dbReference type="PANTHER" id="PTHR12493">
    <property type="entry name" value="CUE DOMAIN CONTAINING 2"/>
    <property type="match status" value="1"/>
</dbReference>
<dbReference type="GO" id="GO:0005634">
    <property type="term" value="C:nucleus"/>
    <property type="evidence" value="ECO:0007669"/>
    <property type="project" value="UniProtKB-SubCell"/>
</dbReference>
<evidence type="ECO:0000313" key="9">
    <source>
        <dbReference type="Proteomes" id="UP001292094"/>
    </source>
</evidence>
<keyword evidence="9" id="KW-1185">Reference proteome</keyword>
<feature type="region of interest" description="Disordered" evidence="6">
    <location>
        <begin position="113"/>
        <end position="151"/>
    </location>
</feature>
<evidence type="ECO:0000256" key="6">
    <source>
        <dbReference type="SAM" id="MobiDB-lite"/>
    </source>
</evidence>
<accession>A0AAE1Q524</accession>
<name>A0AAE1Q524_9EUCA</name>
<dbReference type="PROSITE" id="PS51140">
    <property type="entry name" value="CUE"/>
    <property type="match status" value="1"/>
</dbReference>
<protein>
    <recommendedName>
        <fullName evidence="7">CUE domain-containing protein</fullName>
    </recommendedName>
</protein>
<comment type="caution">
    <text evidence="8">The sequence shown here is derived from an EMBL/GenBank/DDBJ whole genome shotgun (WGS) entry which is preliminary data.</text>
</comment>
<dbReference type="InterPro" id="IPR003892">
    <property type="entry name" value="CUE"/>
</dbReference>
<dbReference type="AlphaFoldDB" id="A0AAE1Q524"/>
<keyword evidence="4" id="KW-0833">Ubl conjugation pathway</keyword>
<feature type="compositionally biased region" description="Polar residues" evidence="6">
    <location>
        <begin position="116"/>
        <end position="136"/>
    </location>
</feature>
<proteinExistence type="predicted"/>
<organism evidence="8 9">
    <name type="scientific">Petrolisthes manimaculis</name>
    <dbReference type="NCBI Taxonomy" id="1843537"/>
    <lineage>
        <taxon>Eukaryota</taxon>
        <taxon>Metazoa</taxon>
        <taxon>Ecdysozoa</taxon>
        <taxon>Arthropoda</taxon>
        <taxon>Crustacea</taxon>
        <taxon>Multicrustacea</taxon>
        <taxon>Malacostraca</taxon>
        <taxon>Eumalacostraca</taxon>
        <taxon>Eucarida</taxon>
        <taxon>Decapoda</taxon>
        <taxon>Pleocyemata</taxon>
        <taxon>Anomura</taxon>
        <taxon>Galatheoidea</taxon>
        <taxon>Porcellanidae</taxon>
        <taxon>Petrolisthes</taxon>
    </lineage>
</organism>
<reference evidence="8" key="1">
    <citation type="submission" date="2023-11" db="EMBL/GenBank/DDBJ databases">
        <title>Genome assemblies of two species of porcelain crab, Petrolisthes cinctipes and Petrolisthes manimaculis (Anomura: Porcellanidae).</title>
        <authorList>
            <person name="Angst P."/>
        </authorList>
    </citation>
    <scope>NUCLEOTIDE SEQUENCE</scope>
    <source>
        <strain evidence="8">PB745_02</strain>
        <tissue evidence="8">Gill</tissue>
    </source>
</reference>
<evidence type="ECO:0000256" key="1">
    <source>
        <dbReference type="ARBA" id="ARBA00004123"/>
    </source>
</evidence>
<comment type="subcellular location">
    <subcellularLocation>
        <location evidence="2">Cytoplasm</location>
    </subcellularLocation>
    <subcellularLocation>
        <location evidence="1">Nucleus</location>
    </subcellularLocation>
</comment>
<evidence type="ECO:0000259" key="7">
    <source>
        <dbReference type="PROSITE" id="PS51140"/>
    </source>
</evidence>
<evidence type="ECO:0000256" key="5">
    <source>
        <dbReference type="ARBA" id="ARBA00023242"/>
    </source>
</evidence>
<evidence type="ECO:0000256" key="4">
    <source>
        <dbReference type="ARBA" id="ARBA00022786"/>
    </source>
</evidence>
<evidence type="ECO:0000313" key="8">
    <source>
        <dbReference type="EMBL" id="KAK4319724.1"/>
    </source>
</evidence>
<evidence type="ECO:0000256" key="2">
    <source>
        <dbReference type="ARBA" id="ARBA00004496"/>
    </source>
</evidence>
<dbReference type="Proteomes" id="UP001292094">
    <property type="component" value="Unassembled WGS sequence"/>
</dbReference>
<gene>
    <name evidence="8" type="ORF">Pmani_009381</name>
</gene>
<feature type="domain" description="CUE" evidence="7">
    <location>
        <begin position="150"/>
        <end position="193"/>
    </location>
</feature>
<dbReference type="PANTHER" id="PTHR12493:SF0">
    <property type="entry name" value="CUE DOMAIN-CONTAINING PROTEIN 2"/>
    <property type="match status" value="1"/>
</dbReference>
<sequence>MSTDAEFVRSSLEKLLLTHVPSADSSGIDDIVVSYVSGVLEEVAEDQEEMDAAGMKDVMVAYVPEFDGVPEDTVTSWVLTMVHTINKQKSEAKTGNDLTLDSLLSTFPVETHKRYNSQSQSQPAERTQKLSETSSGSEEHNSTSGEEPDEYSEGLATLLEMFPGTCNLEVQHCLASCGGDLQDATTLILQRQEQGISIKPTTISKLVSGAKGNKNQIDDKEVRTSILNKYGFVDHDDDTREHRPVAPKWEGKKMVRYRDNKVVSLKGERYTEIKKEEPTEMKKTYVHLKPGKQYRFH</sequence>
<keyword evidence="5" id="KW-0539">Nucleus</keyword>
<dbReference type="GO" id="GO:0005737">
    <property type="term" value="C:cytoplasm"/>
    <property type="evidence" value="ECO:0007669"/>
    <property type="project" value="UniProtKB-SubCell"/>
</dbReference>